<keyword evidence="2" id="KW-0802">TPR repeat</keyword>
<dbReference type="SUPFAM" id="SSF52200">
    <property type="entry name" value="Toll/Interleukin receptor TIR domain"/>
    <property type="match status" value="1"/>
</dbReference>
<dbReference type="Pfam" id="PF13676">
    <property type="entry name" value="TIR_2"/>
    <property type="match status" value="1"/>
</dbReference>
<evidence type="ECO:0000313" key="6">
    <source>
        <dbReference type="Proteomes" id="UP000430670"/>
    </source>
</evidence>
<evidence type="ECO:0000256" key="1">
    <source>
        <dbReference type="ARBA" id="ARBA00022737"/>
    </source>
</evidence>
<dbReference type="Pfam" id="PF13424">
    <property type="entry name" value="TPR_12"/>
    <property type="match status" value="1"/>
</dbReference>
<name>A0A6I3SIY4_HELMO</name>
<keyword evidence="6" id="KW-1185">Reference proteome</keyword>
<dbReference type="GO" id="GO:0007165">
    <property type="term" value="P:signal transduction"/>
    <property type="evidence" value="ECO:0007669"/>
    <property type="project" value="InterPro"/>
</dbReference>
<dbReference type="Pfam" id="PF13374">
    <property type="entry name" value="TPR_10"/>
    <property type="match status" value="3"/>
</dbReference>
<reference evidence="5 6" key="1">
    <citation type="submission" date="2019-11" db="EMBL/GenBank/DDBJ databases">
        <title>Whole-genome sequence of a the green, strictly anaerobic photosynthetic bacterium Heliobacillus mobilis DSM 6151.</title>
        <authorList>
            <person name="Kyndt J.A."/>
            <person name="Meyer T.E."/>
        </authorList>
    </citation>
    <scope>NUCLEOTIDE SEQUENCE [LARGE SCALE GENOMIC DNA]</scope>
    <source>
        <strain evidence="5 6">DSM 6151</strain>
    </source>
</reference>
<dbReference type="PROSITE" id="PS50104">
    <property type="entry name" value="TIR"/>
    <property type="match status" value="1"/>
</dbReference>
<organism evidence="5 6">
    <name type="scientific">Heliobacterium mobile</name>
    <name type="common">Heliobacillus mobilis</name>
    <dbReference type="NCBI Taxonomy" id="28064"/>
    <lineage>
        <taxon>Bacteria</taxon>
        <taxon>Bacillati</taxon>
        <taxon>Bacillota</taxon>
        <taxon>Clostridia</taxon>
        <taxon>Eubacteriales</taxon>
        <taxon>Heliobacteriaceae</taxon>
        <taxon>Heliobacterium</taxon>
    </lineage>
</organism>
<dbReference type="SUPFAM" id="SSF48452">
    <property type="entry name" value="TPR-like"/>
    <property type="match status" value="1"/>
</dbReference>
<gene>
    <name evidence="5" type="ORF">GJ688_07620</name>
</gene>
<proteinExistence type="predicted"/>
<sequence>MTFNPKSDYHYNAFISYRHGFPDKIIAARLHRLLETYKVPSALVKKGAWPITRIFLDLAELPSSSNLSDDIAYALSQSQFLIVLCSRSTPESEWVAREIETFIELGRAQRILPVIIEGEPRDSFPLPLLALLDHLEGSAAREDDSNLKESINGKWKLPVTDLRGKDTSQILNNLKEQKLELITLLAGVQKEELWHYHQQRLYWQRGLALTAALTIATIYGFYSNDLRRQAEESSRVATIKLAEAQEAEQIAVEQYQKAGEMQRWSEARYEEARRLEQEAEKYKNETEQAKQDAESQRATSEKLYALAEERRKQSVEQKNLAMQVIRSLTYDVPDKLQNIAGTKTILVDVLAGNLGMLDRIMDVGRELSDPKVLREKSVNFSRMGDTWIILGDVVRAKAEFEKGLVINEELGKDRTNAQAQRDLSVSYERLGDVAITQGDLPGARIWFEKALAIAEELAKDRTNEQAQRNLSISYDRLGEVSVAQGDLSGARIWYEKALAITEELSKDLTNAQAQRDLSFSYDRLGEVSVAQGDLSGARIWYEKALAIREELAKDQTNAEAQRGLSISYNNIGEVAVAQGDLSGARIWYEKALTIAEELAKDRMNAEAQRYLSLCYERLGEVAIAQGDLSGARIWYEKALTIAEELAKDRTNTQAQRDLSIS</sequence>
<dbReference type="InterPro" id="IPR019734">
    <property type="entry name" value="TPR_rpt"/>
</dbReference>
<evidence type="ECO:0000313" key="5">
    <source>
        <dbReference type="EMBL" id="MTV48849.1"/>
    </source>
</evidence>
<evidence type="ECO:0000256" key="2">
    <source>
        <dbReference type="ARBA" id="ARBA00022803"/>
    </source>
</evidence>
<dbReference type="Gene3D" id="1.25.40.10">
    <property type="entry name" value="Tetratricopeptide repeat domain"/>
    <property type="match status" value="3"/>
</dbReference>
<feature type="compositionally biased region" description="Basic and acidic residues" evidence="3">
    <location>
        <begin position="279"/>
        <end position="295"/>
    </location>
</feature>
<dbReference type="Gene3D" id="3.40.50.10140">
    <property type="entry name" value="Toll/interleukin-1 receptor homology (TIR) domain"/>
    <property type="match status" value="1"/>
</dbReference>
<protein>
    <submittedName>
        <fullName evidence="5">Tetratricopeptide repeat protein</fullName>
    </submittedName>
</protein>
<dbReference type="InterPro" id="IPR035897">
    <property type="entry name" value="Toll_tir_struct_dom_sf"/>
</dbReference>
<dbReference type="AlphaFoldDB" id="A0A6I3SIY4"/>
<evidence type="ECO:0000259" key="4">
    <source>
        <dbReference type="PROSITE" id="PS50104"/>
    </source>
</evidence>
<dbReference type="EMBL" id="WNKU01000006">
    <property type="protein sequence ID" value="MTV48849.1"/>
    <property type="molecule type" value="Genomic_DNA"/>
</dbReference>
<dbReference type="SMART" id="SM00028">
    <property type="entry name" value="TPR"/>
    <property type="match status" value="6"/>
</dbReference>
<feature type="region of interest" description="Disordered" evidence="3">
    <location>
        <begin position="279"/>
        <end position="298"/>
    </location>
</feature>
<dbReference type="Proteomes" id="UP000430670">
    <property type="component" value="Unassembled WGS sequence"/>
</dbReference>
<dbReference type="InterPro" id="IPR011990">
    <property type="entry name" value="TPR-like_helical_dom_sf"/>
</dbReference>
<feature type="domain" description="TIR" evidence="4">
    <location>
        <begin position="9"/>
        <end position="162"/>
    </location>
</feature>
<dbReference type="PANTHER" id="PTHR45641">
    <property type="entry name" value="TETRATRICOPEPTIDE REPEAT PROTEIN (AFU_ORTHOLOGUE AFUA_6G03870)"/>
    <property type="match status" value="1"/>
</dbReference>
<accession>A0A6I3SIY4</accession>
<keyword evidence="1" id="KW-0677">Repeat</keyword>
<dbReference type="OrthoDB" id="8021210at2"/>
<dbReference type="PANTHER" id="PTHR45641:SF19">
    <property type="entry name" value="NEPHROCYSTIN-3"/>
    <property type="match status" value="1"/>
</dbReference>
<evidence type="ECO:0000256" key="3">
    <source>
        <dbReference type="SAM" id="MobiDB-lite"/>
    </source>
</evidence>
<dbReference type="InterPro" id="IPR000157">
    <property type="entry name" value="TIR_dom"/>
</dbReference>
<comment type="caution">
    <text evidence="5">The sequence shown here is derived from an EMBL/GenBank/DDBJ whole genome shotgun (WGS) entry which is preliminary data.</text>
</comment>
<dbReference type="RefSeq" id="WP_155475947.1">
    <property type="nucleotide sequence ID" value="NZ_WNKU01000006.1"/>
</dbReference>